<keyword evidence="2" id="KW-0547">Nucleotide-binding</keyword>
<sequence>MQKLSSLTMAPAPTSGDPSSESAVGEAKLRILATSDLHMQLIAYDYVKDCLTGEESLARLATLIHAARADAAADGALCLLMDNGDTLQGNPLGSFLAGNGAMPHPMIAAMNALGYDALGLGNHDFDHGVAHLARCMAECDAPIVCSNMRSDALPQLKPYVVLERELCLTSGEKTTLRIGVVSALPRQTALWNRQHLDPSARIRHPIEALREAVETVKSQGADLVIALAHMGIARFDEGDEPQNLVTEVCALSGLDAVVAGHTHLRFPGPDHRAAAAVDTEAGLVAGVPVVMPGSGASDLGVIDLSLERRTPGTPWRVAESTVALRPLTDDVREDPVLATLANEAHLATRRALARPVARTEAPMHSYFALANPSSVTALMGAAKRYAIARLVEGTDLAKLPLLSAAATPATGGFDGPGNFISLPAGQLERRHIAGLIPYANQIWAVKATGARIAGWLERSALIFNVLRPDQPDQMLIDPQVPGFRYDALYGLTYVIDLTAASRFDAAGRPVPGAAGRVSQIMWQGEPVHPEQEFLVAVTDHRAGGGGSFRPFEEDDIVVRDEAPLDRTLIDYLSTPTAHRPSVAPPWRFAPAPGLSAILHTAPEALNHLPDIADMRPEPCGFTKDGFARLRLHL</sequence>
<evidence type="ECO:0000313" key="6">
    <source>
        <dbReference type="EMBL" id="MCV3271722.1"/>
    </source>
</evidence>
<evidence type="ECO:0000259" key="5">
    <source>
        <dbReference type="Pfam" id="PF02872"/>
    </source>
</evidence>
<dbReference type="InterPro" id="IPR036907">
    <property type="entry name" value="5'-Nucleotdase_C_sf"/>
</dbReference>
<dbReference type="InterPro" id="IPR029052">
    <property type="entry name" value="Metallo-depent_PP-like"/>
</dbReference>
<dbReference type="SUPFAM" id="SSF55816">
    <property type="entry name" value="5'-nucleotidase (syn. UDP-sugar hydrolase), C-terminal domain"/>
    <property type="match status" value="1"/>
</dbReference>
<keyword evidence="7" id="KW-1185">Reference proteome</keyword>
<dbReference type="PRINTS" id="PR01607">
    <property type="entry name" value="APYRASEFAMLY"/>
</dbReference>
<keyword evidence="1" id="KW-0732">Signal</keyword>
<dbReference type="PANTHER" id="PTHR11575:SF6">
    <property type="entry name" value="2',3'-CYCLIC-NUCLEOTIDE 2'-PHOSPHODIESTERASE_3'-NUCLEOTIDASE"/>
    <property type="match status" value="1"/>
</dbReference>
<gene>
    <name evidence="6" type="ORF">MUB52_09805</name>
</gene>
<dbReference type="Gene3D" id="3.60.21.10">
    <property type="match status" value="1"/>
</dbReference>
<dbReference type="Pfam" id="PF02872">
    <property type="entry name" value="5_nucleotid_C"/>
    <property type="match status" value="1"/>
</dbReference>
<evidence type="ECO:0000256" key="1">
    <source>
        <dbReference type="ARBA" id="ARBA00022729"/>
    </source>
</evidence>
<name>A0ABT3BDT9_9RHOB</name>
<dbReference type="InterPro" id="IPR008334">
    <property type="entry name" value="5'-Nucleotdase_C"/>
</dbReference>
<accession>A0ABT3BDT9</accession>
<dbReference type="InterPro" id="IPR004843">
    <property type="entry name" value="Calcineurin-like_PHP"/>
</dbReference>
<keyword evidence="2" id="KW-0378">Hydrolase</keyword>
<evidence type="ECO:0000256" key="3">
    <source>
        <dbReference type="SAM" id="MobiDB-lite"/>
    </source>
</evidence>
<comment type="caution">
    <text evidence="6">The sequence shown here is derived from an EMBL/GenBank/DDBJ whole genome shotgun (WGS) entry which is preliminary data.</text>
</comment>
<feature type="domain" description="Calcineurin-like phosphoesterase" evidence="4">
    <location>
        <begin position="29"/>
        <end position="263"/>
    </location>
</feature>
<protein>
    <submittedName>
        <fullName evidence="6">5'-nucleotidase C-terminal domain-containing protein</fullName>
    </submittedName>
</protein>
<evidence type="ECO:0000259" key="4">
    <source>
        <dbReference type="Pfam" id="PF00149"/>
    </source>
</evidence>
<dbReference type="SUPFAM" id="SSF56300">
    <property type="entry name" value="Metallo-dependent phosphatases"/>
    <property type="match status" value="1"/>
</dbReference>
<dbReference type="PANTHER" id="PTHR11575">
    <property type="entry name" value="5'-NUCLEOTIDASE-RELATED"/>
    <property type="match status" value="1"/>
</dbReference>
<proteinExistence type="inferred from homology"/>
<feature type="region of interest" description="Disordered" evidence="3">
    <location>
        <begin position="1"/>
        <end position="23"/>
    </location>
</feature>
<dbReference type="RefSeq" id="WP_263844041.1">
    <property type="nucleotide sequence ID" value="NZ_JALIEB010000005.1"/>
</dbReference>
<organism evidence="6 7">
    <name type="scientific">Roseobacter sinensis</name>
    <dbReference type="NCBI Taxonomy" id="2931391"/>
    <lineage>
        <taxon>Bacteria</taxon>
        <taxon>Pseudomonadati</taxon>
        <taxon>Pseudomonadota</taxon>
        <taxon>Alphaproteobacteria</taxon>
        <taxon>Rhodobacterales</taxon>
        <taxon>Roseobacteraceae</taxon>
        <taxon>Roseobacter</taxon>
    </lineage>
</organism>
<feature type="domain" description="5'-Nucleotidase C-terminal" evidence="5">
    <location>
        <begin position="416"/>
        <end position="551"/>
    </location>
</feature>
<dbReference type="Pfam" id="PF00149">
    <property type="entry name" value="Metallophos"/>
    <property type="match status" value="1"/>
</dbReference>
<evidence type="ECO:0000313" key="7">
    <source>
        <dbReference type="Proteomes" id="UP001208690"/>
    </source>
</evidence>
<dbReference type="Proteomes" id="UP001208690">
    <property type="component" value="Unassembled WGS sequence"/>
</dbReference>
<dbReference type="EMBL" id="JALIEB010000005">
    <property type="protein sequence ID" value="MCV3271722.1"/>
    <property type="molecule type" value="Genomic_DNA"/>
</dbReference>
<dbReference type="Gene3D" id="3.90.780.10">
    <property type="entry name" value="5'-Nucleotidase, C-terminal domain"/>
    <property type="match status" value="1"/>
</dbReference>
<dbReference type="InterPro" id="IPR006179">
    <property type="entry name" value="5_nucleotidase/apyrase"/>
</dbReference>
<comment type="similarity">
    <text evidence="2">Belongs to the 5'-nucleotidase family.</text>
</comment>
<reference evidence="6 7" key="1">
    <citation type="submission" date="2022-04" db="EMBL/GenBank/DDBJ databases">
        <title>Roseobacter sp. WL0113 is a bacterium isolated from neritic sediment.</title>
        <authorList>
            <person name="Wang L."/>
            <person name="He W."/>
            <person name="Zhang D.-F."/>
        </authorList>
    </citation>
    <scope>NUCLEOTIDE SEQUENCE [LARGE SCALE GENOMIC DNA]</scope>
    <source>
        <strain evidence="6 7">WL0113</strain>
    </source>
</reference>
<evidence type="ECO:0000256" key="2">
    <source>
        <dbReference type="RuleBase" id="RU362119"/>
    </source>
</evidence>